<name>A0A2U3QI88_9BACT</name>
<evidence type="ECO:0000313" key="2">
    <source>
        <dbReference type="Proteomes" id="UP000245125"/>
    </source>
</evidence>
<protein>
    <submittedName>
        <fullName evidence="1">Uncharacterized protein</fullName>
    </submittedName>
</protein>
<gene>
    <name evidence="1" type="ORF">NBG4_440004</name>
</gene>
<dbReference type="EMBL" id="OUUY01000091">
    <property type="protein sequence ID" value="SPQ01132.1"/>
    <property type="molecule type" value="Genomic_DNA"/>
</dbReference>
<dbReference type="Proteomes" id="UP000245125">
    <property type="component" value="Unassembled WGS sequence"/>
</dbReference>
<sequence>MSTKKIIIPHWITRSEEPYLGQASEKLFPKWISPPFAIIPKLPADWATTKIFYLPFTITDYAEMGSYDAMGSFDEEGNYYENPPALTYANVLERVRLDIKGGKYNNPGAAYGFGKTGKLIKNLKSIGERQAGMLKESLERPFDFFEGQDPLIRAHRRWFAGLIEQSWYGETPDIRKEAEDRINNLLKRPTGLENKKILMPSYLYLDGLVEYVHGITLVLKKSLDLPRGKRDPRIKMLTDTEQSLLGVGRCRELSEKITASGLHLKFPTFKTMLEEEGKILRKPTKANRHLIFKLLPK</sequence>
<dbReference type="AlphaFoldDB" id="A0A2U3QI88"/>
<organism evidence="1 2">
    <name type="scientific">Candidatus Sulfobium mesophilum</name>
    <dbReference type="NCBI Taxonomy" id="2016548"/>
    <lineage>
        <taxon>Bacteria</taxon>
        <taxon>Pseudomonadati</taxon>
        <taxon>Nitrospirota</taxon>
        <taxon>Nitrospiria</taxon>
        <taxon>Nitrospirales</taxon>
        <taxon>Nitrospiraceae</taxon>
        <taxon>Candidatus Sulfobium</taxon>
    </lineage>
</organism>
<evidence type="ECO:0000313" key="1">
    <source>
        <dbReference type="EMBL" id="SPQ01132.1"/>
    </source>
</evidence>
<keyword evidence="2" id="KW-1185">Reference proteome</keyword>
<accession>A0A2U3QI88</accession>
<proteinExistence type="predicted"/>
<reference evidence="2" key="1">
    <citation type="submission" date="2018-03" db="EMBL/GenBank/DDBJ databases">
        <authorList>
            <person name="Zecchin S."/>
        </authorList>
    </citation>
    <scope>NUCLEOTIDE SEQUENCE [LARGE SCALE GENOMIC DNA]</scope>
</reference>